<keyword evidence="2" id="KW-1185">Reference proteome</keyword>
<dbReference type="Proteomes" id="UP000075809">
    <property type="component" value="Unassembled WGS sequence"/>
</dbReference>
<gene>
    <name evidence="1" type="ORF">ALC60_12305</name>
</gene>
<accession>A0A151WLC6</accession>
<reference evidence="1 2" key="1">
    <citation type="submission" date="2015-09" db="EMBL/GenBank/DDBJ databases">
        <title>Trachymyrmex zeteki WGS genome.</title>
        <authorList>
            <person name="Nygaard S."/>
            <person name="Hu H."/>
            <person name="Boomsma J."/>
            <person name="Zhang G."/>
        </authorList>
    </citation>
    <scope>NUCLEOTIDE SEQUENCE [LARGE SCALE GENOMIC DNA]</scope>
    <source>
        <strain evidence="1">Tzet28-1</strain>
        <tissue evidence="1">Whole body</tissue>
    </source>
</reference>
<protein>
    <recommendedName>
        <fullName evidence="3">Nuclease HARBI1</fullName>
    </recommendedName>
</protein>
<proteinExistence type="predicted"/>
<dbReference type="EMBL" id="KQ982967">
    <property type="protein sequence ID" value="KYQ48643.1"/>
    <property type="molecule type" value="Genomic_DNA"/>
</dbReference>
<sequence>MIERDRHMTYREIQASLGIDMKAIHTILHDHLSVRKLCSLIVGNVLQVSQSTISRIIFRVSVLIASHVNRYIRMPISEEARVENKRLFKEAGYGDGVIGLPCIDGAIDCTHIRLVHSKFQCIEEIYRNRKGYFFLNVQVCLLK</sequence>
<dbReference type="AlphaFoldDB" id="A0A151WLC6"/>
<name>A0A151WLC6_9HYME</name>
<organism evidence="1 2">
    <name type="scientific">Mycetomoellerius zeteki</name>
    <dbReference type="NCBI Taxonomy" id="64791"/>
    <lineage>
        <taxon>Eukaryota</taxon>
        <taxon>Metazoa</taxon>
        <taxon>Ecdysozoa</taxon>
        <taxon>Arthropoda</taxon>
        <taxon>Hexapoda</taxon>
        <taxon>Insecta</taxon>
        <taxon>Pterygota</taxon>
        <taxon>Neoptera</taxon>
        <taxon>Endopterygota</taxon>
        <taxon>Hymenoptera</taxon>
        <taxon>Apocrita</taxon>
        <taxon>Aculeata</taxon>
        <taxon>Formicoidea</taxon>
        <taxon>Formicidae</taxon>
        <taxon>Myrmicinae</taxon>
        <taxon>Mycetomoellerius</taxon>
    </lineage>
</organism>
<evidence type="ECO:0000313" key="1">
    <source>
        <dbReference type="EMBL" id="KYQ48643.1"/>
    </source>
</evidence>
<evidence type="ECO:0000313" key="2">
    <source>
        <dbReference type="Proteomes" id="UP000075809"/>
    </source>
</evidence>
<dbReference type="STRING" id="64791.A0A151WLC6"/>
<evidence type="ECO:0008006" key="3">
    <source>
        <dbReference type="Google" id="ProtNLM"/>
    </source>
</evidence>